<evidence type="ECO:0000313" key="19">
    <source>
        <dbReference type="RefSeq" id="XP_012166278.1"/>
    </source>
</evidence>
<dbReference type="Pfam" id="PF07718">
    <property type="entry name" value="Coatamer_beta_C"/>
    <property type="match status" value="1"/>
</dbReference>
<keyword evidence="11 14" id="KW-0968">Cytoplasmic vesicle</keyword>
<keyword evidence="5 14" id="KW-0963">Cytoplasm</keyword>
<name>A0A9B2MQ27_BOMTE</name>
<dbReference type="GO" id="GO:0005198">
    <property type="term" value="F:structural molecule activity"/>
    <property type="evidence" value="ECO:0007669"/>
    <property type="project" value="InterPro"/>
</dbReference>
<evidence type="ECO:0000256" key="13">
    <source>
        <dbReference type="ARBA" id="ARBA00058599"/>
    </source>
</evidence>
<evidence type="ECO:0000256" key="10">
    <source>
        <dbReference type="ARBA" id="ARBA00023136"/>
    </source>
</evidence>
<dbReference type="GO" id="GO:0006886">
    <property type="term" value="P:intracellular protein transport"/>
    <property type="evidence" value="ECO:0007669"/>
    <property type="project" value="InterPro"/>
</dbReference>
<evidence type="ECO:0000256" key="5">
    <source>
        <dbReference type="ARBA" id="ARBA00022490"/>
    </source>
</evidence>
<dbReference type="InterPro" id="IPR016024">
    <property type="entry name" value="ARM-type_fold"/>
</dbReference>
<dbReference type="SUPFAM" id="SSF48371">
    <property type="entry name" value="ARM repeat"/>
    <property type="match status" value="1"/>
</dbReference>
<dbReference type="OrthoDB" id="10261439at2759"/>
<dbReference type="Gene3D" id="1.25.10.10">
    <property type="entry name" value="Leucine-rich Repeat Variant"/>
    <property type="match status" value="1"/>
</dbReference>
<evidence type="ECO:0000259" key="15">
    <source>
        <dbReference type="Pfam" id="PF01602"/>
    </source>
</evidence>
<dbReference type="PIRSF" id="PIRSF005727">
    <property type="entry name" value="Coatomer_beta_subunit"/>
    <property type="match status" value="1"/>
</dbReference>
<evidence type="ECO:0000256" key="7">
    <source>
        <dbReference type="ARBA" id="ARBA00022892"/>
    </source>
</evidence>
<dbReference type="InterPro" id="IPR011989">
    <property type="entry name" value="ARM-like"/>
</dbReference>
<accession>A0A9B2MQ27</accession>
<sequence length="958" mass="105904">MSTIVEQPCYTLINVPTDIDPLNELQLKQDLEKGDVHIKIDALKKTIHMILSGERLPGLLMTIIRFVLPLQDHTIKKLLLIFWEIVPKTSPDGKLLQEMILVCDAYRKDLQHPNEFVRGSTLRFLCKLKEPELLEPLMPAIIACLEHRHSYVRRNAVLAIFTIYRNFEFLIPDAPELIARYLEGEQDMSCRRNAFLMLLHADQSRALAYLAACLDQVPSFGDILQLVIVELIYKVCLANPSERARFIRCIYSLLNSPSAAVRYEAAGTLVTLSNAPTAIKAAASCYIELVVKESDNNVKLIVLDRLIAMKDSPVYEKVLQDLVMDVLRVLGSPALEVRTKTLALAMDLVTNRTIEEMVQLLKKEVLRTAGGEHEDAGRYRQLLVRTLHACSIKFSDVAATVIPVLTDFLSENNEAAATDVLVFVREAIQRFENLRPLIVEKLLEVFPHIRSVKVHRAALWILGEYATTKEDIEAVLCRIRAALGELPLLEAENKRQAGEKLAEDGSAQVIPAQLVTSDGTYASQSAFSAASLRKKEEKRPALVQYMMEGDFFIGASLATTLAKLALRYKSLEIDVQKSNRIQAEAMFVMSSVMQLGRSGLPSKAITHDDAERLSLCLRSLASPTALVQKVFTEGCREALGRMLTAKAEEDSQNQKAKEKPGSVVQVDDAIQFLQLSRGSDLAGGAGDVFEQSLSAAVAGRPGASGDAPTPNALSKVTQLTGFSDPVYAEALVHVNQYDIVLDVLIVNQTEDTLQNCTVELATMGDLKLVERPQPIVLAPRDFASIKANVKVASTENGIIFGNIVYDVFGAVSDRSVVVLNDIHIDIMDYIMPATCTDLEFRQMWAEFEWENKVSVNTTLSDLREYLAHLLKSTNMRCLTPEKALSGQCGFMAANMYAKSIFGEDALANMSIEKPLNRPDAPVVGHIRIRAKSQGMALSLGDKISSTQKGPQSKVVQAA</sequence>
<dbReference type="GO" id="GO:0006888">
    <property type="term" value="P:endoplasmic reticulum to Golgi vesicle-mediated transport"/>
    <property type="evidence" value="ECO:0007669"/>
    <property type="project" value="TreeGrafter"/>
</dbReference>
<evidence type="ECO:0000256" key="12">
    <source>
        <dbReference type="ARBA" id="ARBA00030841"/>
    </source>
</evidence>
<dbReference type="Proteomes" id="UP000835206">
    <property type="component" value="Chromosome 8"/>
</dbReference>
<keyword evidence="10 14" id="KW-0472">Membrane</keyword>
<dbReference type="GO" id="GO:0006891">
    <property type="term" value="P:intra-Golgi vesicle-mediated transport"/>
    <property type="evidence" value="ECO:0007669"/>
    <property type="project" value="TreeGrafter"/>
</dbReference>
<dbReference type="GeneID" id="105665983"/>
<dbReference type="InterPro" id="IPR011710">
    <property type="entry name" value="Coatomer_bsu_C"/>
</dbReference>
<evidence type="ECO:0000313" key="18">
    <source>
        <dbReference type="Proteomes" id="UP000835206"/>
    </source>
</evidence>
<dbReference type="Pfam" id="PF14806">
    <property type="entry name" value="Coatomer_b_Cpla"/>
    <property type="match status" value="1"/>
</dbReference>
<evidence type="ECO:0000256" key="1">
    <source>
        <dbReference type="ARBA" id="ARBA00004255"/>
    </source>
</evidence>
<dbReference type="KEGG" id="bter:105665983"/>
<evidence type="ECO:0000256" key="4">
    <source>
        <dbReference type="ARBA" id="ARBA00022448"/>
    </source>
</evidence>
<dbReference type="GO" id="GO:0000139">
    <property type="term" value="C:Golgi membrane"/>
    <property type="evidence" value="ECO:0007669"/>
    <property type="project" value="UniProtKB-SubCell"/>
</dbReference>
<dbReference type="PANTHER" id="PTHR10635:SF0">
    <property type="entry name" value="COATOMER SUBUNIT BETA"/>
    <property type="match status" value="1"/>
</dbReference>
<feature type="domain" description="Coatomer beta subunit appendage platform" evidence="17">
    <location>
        <begin position="813"/>
        <end position="943"/>
    </location>
</feature>
<feature type="domain" description="Coatomer beta subunit C-terminal" evidence="16">
    <location>
        <begin position="666"/>
        <end position="806"/>
    </location>
</feature>
<dbReference type="FunFam" id="1.25.10.10:FF:000311">
    <property type="entry name" value="Coatomer subunit beta"/>
    <property type="match status" value="1"/>
</dbReference>
<evidence type="ECO:0000256" key="11">
    <source>
        <dbReference type="ARBA" id="ARBA00023329"/>
    </source>
</evidence>
<dbReference type="CTD" id="32820"/>
<keyword evidence="6" id="KW-0677">Repeat</keyword>
<evidence type="ECO:0000259" key="17">
    <source>
        <dbReference type="Pfam" id="PF14806"/>
    </source>
</evidence>
<dbReference type="Pfam" id="PF01602">
    <property type="entry name" value="Adaptin_N"/>
    <property type="match status" value="1"/>
</dbReference>
<feature type="domain" description="Clathrin/coatomer adaptor adaptin-like N-terminal" evidence="15">
    <location>
        <begin position="25"/>
        <end position="526"/>
    </location>
</feature>
<reference evidence="19" key="1">
    <citation type="submission" date="2025-08" db="UniProtKB">
        <authorList>
            <consortium name="RefSeq"/>
        </authorList>
    </citation>
    <scope>IDENTIFICATION</scope>
</reference>
<keyword evidence="18" id="KW-1185">Reference proteome</keyword>
<evidence type="ECO:0000256" key="6">
    <source>
        <dbReference type="ARBA" id="ARBA00022737"/>
    </source>
</evidence>
<keyword evidence="8 14" id="KW-0653">Protein transport</keyword>
<comment type="subcellular location">
    <subcellularLocation>
        <location evidence="14">Cytoplasm</location>
    </subcellularLocation>
    <subcellularLocation>
        <location evidence="1 14">Golgi apparatus membrane</location>
        <topology evidence="1 14">Peripheral membrane protein</topology>
        <orientation evidence="1 14">Cytoplasmic side</orientation>
    </subcellularLocation>
    <subcellularLocation>
        <location evidence="14">Cytoplasmic vesicle</location>
        <location evidence="14">COPI-coated vesicle membrane</location>
        <topology evidence="14">Peripheral membrane protein</topology>
        <orientation evidence="14">Cytoplasmic side</orientation>
    </subcellularLocation>
</comment>
<dbReference type="InterPro" id="IPR016460">
    <property type="entry name" value="COPB1"/>
</dbReference>
<comment type="subunit">
    <text evidence="2 14">Oligomeric complex that consists of at least the alpha, beta, beta', gamma, delta, epsilon and zeta subunits.</text>
</comment>
<evidence type="ECO:0000256" key="14">
    <source>
        <dbReference type="PIRNR" id="PIRNR005727"/>
    </source>
</evidence>
<comment type="function">
    <text evidence="13">The coatomer is a cytosolic protein complex that binds to dilysine motifs and reversibly associates with Golgi non-clathrin-coated vesicles, which further mediate biosynthetic protein transport from the ER, via the Golgi up to the trans Golgi network. Coatomer complex is required for budding from Golgi membranes, and is essential for the retrograde Golgi-to-ER transport of dilysine-tagged proteins. Required for limiting lipid storage in lipid droplets.</text>
</comment>
<protein>
    <recommendedName>
        <fullName evidence="3 14">Coatomer subunit beta</fullName>
    </recommendedName>
    <alternativeName>
        <fullName evidence="12 14">Beta-coat protein</fullName>
    </alternativeName>
</protein>
<dbReference type="InterPro" id="IPR002553">
    <property type="entry name" value="Clathrin/coatomer_adapt-like_N"/>
</dbReference>
<evidence type="ECO:0000256" key="8">
    <source>
        <dbReference type="ARBA" id="ARBA00022927"/>
    </source>
</evidence>
<dbReference type="AlphaFoldDB" id="A0A9B2MQ27"/>
<keyword evidence="9 14" id="KW-0333">Golgi apparatus</keyword>
<evidence type="ECO:0000259" key="16">
    <source>
        <dbReference type="Pfam" id="PF07718"/>
    </source>
</evidence>
<organism evidence="18 19">
    <name type="scientific">Bombus terrestris</name>
    <name type="common">Buff-tailed bumblebee</name>
    <name type="synonym">Apis terrestris</name>
    <dbReference type="NCBI Taxonomy" id="30195"/>
    <lineage>
        <taxon>Eukaryota</taxon>
        <taxon>Metazoa</taxon>
        <taxon>Ecdysozoa</taxon>
        <taxon>Arthropoda</taxon>
        <taxon>Hexapoda</taxon>
        <taxon>Insecta</taxon>
        <taxon>Pterygota</taxon>
        <taxon>Neoptera</taxon>
        <taxon>Endopterygota</taxon>
        <taxon>Hymenoptera</taxon>
        <taxon>Apocrita</taxon>
        <taxon>Aculeata</taxon>
        <taxon>Apoidea</taxon>
        <taxon>Anthophila</taxon>
        <taxon>Apidae</taxon>
        <taxon>Bombus</taxon>
        <taxon>Bombus</taxon>
    </lineage>
</organism>
<dbReference type="GO" id="GO:0030126">
    <property type="term" value="C:COPI vesicle coat"/>
    <property type="evidence" value="ECO:0007669"/>
    <property type="project" value="InterPro"/>
</dbReference>
<keyword evidence="7 14" id="KW-0931">ER-Golgi transport</keyword>
<evidence type="ECO:0000256" key="2">
    <source>
        <dbReference type="ARBA" id="ARBA00011775"/>
    </source>
</evidence>
<evidence type="ECO:0000256" key="3">
    <source>
        <dbReference type="ARBA" id="ARBA00017024"/>
    </source>
</evidence>
<dbReference type="RefSeq" id="XP_012166278.1">
    <property type="nucleotide sequence ID" value="XM_012310888.3"/>
</dbReference>
<dbReference type="PANTHER" id="PTHR10635">
    <property type="entry name" value="COATOMER SUBUNIT BETA"/>
    <property type="match status" value="1"/>
</dbReference>
<proteinExistence type="predicted"/>
<evidence type="ECO:0000256" key="9">
    <source>
        <dbReference type="ARBA" id="ARBA00023034"/>
    </source>
</evidence>
<gene>
    <name evidence="19" type="primary">LOC105665983</name>
</gene>
<dbReference type="InterPro" id="IPR029446">
    <property type="entry name" value="COPB1_appendage_platform_dom"/>
</dbReference>
<keyword evidence="4 14" id="KW-0813">Transport</keyword>